<dbReference type="AlphaFoldDB" id="M2W494"/>
<comment type="pathway">
    <text evidence="7">Protein modification; protein glycosylation.</text>
</comment>
<keyword evidence="5 7" id="KW-1133">Transmembrane helix</keyword>
<protein>
    <recommendedName>
        <fullName evidence="7">Dolichol-phosphate mannosyltransferase subunit 3</fullName>
    </recommendedName>
</protein>
<sequence>MEIGYEPRGLQQVLYIAGSLFVAVFLYFVLRILYGLSTFPDRPDAFAELEKDLAKAKKFLRSKGVEV</sequence>
<evidence type="ECO:0000256" key="5">
    <source>
        <dbReference type="ARBA" id="ARBA00022989"/>
    </source>
</evidence>
<comment type="caution">
    <text evidence="7">Lacks conserved residue(s) required for the propagation of feature annotation.</text>
</comment>
<evidence type="ECO:0000256" key="1">
    <source>
        <dbReference type="ARBA" id="ARBA00004477"/>
    </source>
</evidence>
<comment type="subcellular location">
    <subcellularLocation>
        <location evidence="1 7">Endoplasmic reticulum membrane</location>
        <topology evidence="1 7">Multi-pass membrane protein</topology>
    </subcellularLocation>
</comment>
<reference evidence="9" key="1">
    <citation type="journal article" date="2013" name="Science">
        <title>Gene transfer from bacteria and archaea facilitated evolution of an extremophilic eukaryote.</title>
        <authorList>
            <person name="Schonknecht G."/>
            <person name="Chen W.H."/>
            <person name="Ternes C.M."/>
            <person name="Barbier G.G."/>
            <person name="Shrestha R.P."/>
            <person name="Stanke M."/>
            <person name="Brautigam A."/>
            <person name="Baker B.J."/>
            <person name="Banfield J.F."/>
            <person name="Garavito R.M."/>
            <person name="Carr K."/>
            <person name="Wilkerson C."/>
            <person name="Rensing S.A."/>
            <person name="Gagneul D."/>
            <person name="Dickenson N.E."/>
            <person name="Oesterhelt C."/>
            <person name="Lercher M.J."/>
            <person name="Weber A.P."/>
        </authorList>
    </citation>
    <scope>NUCLEOTIDE SEQUENCE [LARGE SCALE GENOMIC DNA]</scope>
    <source>
        <strain evidence="9">074W</strain>
    </source>
</reference>
<dbReference type="Pfam" id="PF08285">
    <property type="entry name" value="DPM3"/>
    <property type="match status" value="1"/>
</dbReference>
<proteinExistence type="inferred from homology"/>
<dbReference type="GeneID" id="17089296"/>
<evidence type="ECO:0000256" key="6">
    <source>
        <dbReference type="ARBA" id="ARBA00023136"/>
    </source>
</evidence>
<dbReference type="KEGG" id="gsl:Gasu_20380"/>
<organism evidence="8 9">
    <name type="scientific">Galdieria sulphuraria</name>
    <name type="common">Red alga</name>
    <dbReference type="NCBI Taxonomy" id="130081"/>
    <lineage>
        <taxon>Eukaryota</taxon>
        <taxon>Rhodophyta</taxon>
        <taxon>Bangiophyceae</taxon>
        <taxon>Galdieriales</taxon>
        <taxon>Galdieriaceae</taxon>
        <taxon>Galdieria</taxon>
    </lineage>
</organism>
<dbReference type="Proteomes" id="UP000030680">
    <property type="component" value="Unassembled WGS sequence"/>
</dbReference>
<dbReference type="InterPro" id="IPR013174">
    <property type="entry name" value="DPM3"/>
</dbReference>
<dbReference type="STRING" id="130081.M2W494"/>
<keyword evidence="9" id="KW-1185">Reference proteome</keyword>
<evidence type="ECO:0000256" key="3">
    <source>
        <dbReference type="ARBA" id="ARBA00022692"/>
    </source>
</evidence>
<dbReference type="EMBL" id="KB454498">
    <property type="protein sequence ID" value="EME30576.1"/>
    <property type="molecule type" value="Genomic_DNA"/>
</dbReference>
<evidence type="ECO:0000256" key="4">
    <source>
        <dbReference type="ARBA" id="ARBA00022824"/>
    </source>
</evidence>
<keyword evidence="3 7" id="KW-0812">Transmembrane</keyword>
<accession>M2W494</accession>
<keyword evidence="4 7" id="KW-0256">Endoplasmic reticulum</keyword>
<evidence type="ECO:0000313" key="9">
    <source>
        <dbReference type="Proteomes" id="UP000030680"/>
    </source>
</evidence>
<dbReference type="RefSeq" id="XP_005707096.1">
    <property type="nucleotide sequence ID" value="XM_005707039.1"/>
</dbReference>
<gene>
    <name evidence="8" type="ORF">Gasu_20380</name>
</gene>
<name>M2W494_GALSU</name>
<evidence type="ECO:0000313" key="8">
    <source>
        <dbReference type="EMBL" id="EME30576.1"/>
    </source>
</evidence>
<feature type="transmembrane region" description="Helical" evidence="7">
    <location>
        <begin position="12"/>
        <end position="34"/>
    </location>
</feature>
<keyword evidence="6 7" id="KW-0472">Membrane</keyword>
<comment type="function">
    <text evidence="7">Stabilizer subunit of the dolichol-phosphate mannose (DPM) synthase complex; tethers catalytic subunit to the ER.</text>
</comment>
<dbReference type="UniPathway" id="UPA00378"/>
<evidence type="ECO:0000256" key="2">
    <source>
        <dbReference type="ARBA" id="ARBA00010430"/>
    </source>
</evidence>
<comment type="subunit">
    <text evidence="7">Component of the dolichol-phosphate mannose (DPM) synthase complex.</text>
</comment>
<dbReference type="GO" id="GO:0005789">
    <property type="term" value="C:endoplasmic reticulum membrane"/>
    <property type="evidence" value="ECO:0007669"/>
    <property type="project" value="UniProtKB-SubCell"/>
</dbReference>
<comment type="similarity">
    <text evidence="2 7">Belongs to the DPM3 family.</text>
</comment>
<evidence type="ECO:0000256" key="7">
    <source>
        <dbReference type="RuleBase" id="RU365085"/>
    </source>
</evidence>
<dbReference type="Gramene" id="EME30576">
    <property type="protein sequence ID" value="EME30576"/>
    <property type="gene ID" value="Gasu_20380"/>
</dbReference>